<evidence type="ECO:0000256" key="6">
    <source>
        <dbReference type="ARBA" id="ARBA00022958"/>
    </source>
</evidence>
<dbReference type="KEGG" id="csol:105361738"/>
<dbReference type="GeneID" id="105361738"/>
<reference evidence="13" key="1">
    <citation type="submission" date="2025-08" db="UniProtKB">
        <authorList>
            <consortium name="RefSeq"/>
        </authorList>
    </citation>
    <scope>IDENTIFICATION</scope>
</reference>
<keyword evidence="12" id="KW-1185">Reference proteome</keyword>
<dbReference type="Proteomes" id="UP000695007">
    <property type="component" value="Unplaced"/>
</dbReference>
<evidence type="ECO:0000256" key="10">
    <source>
        <dbReference type="ARBA" id="ARBA00023303"/>
    </source>
</evidence>
<keyword evidence="10" id="KW-0407">Ion channel</keyword>
<keyword evidence="5" id="KW-0631">Potassium channel</keyword>
<dbReference type="PANTHER" id="PTHR10027">
    <property type="entry name" value="CALCIUM-ACTIVATED POTASSIUM CHANNEL ALPHA CHAIN"/>
    <property type="match status" value="1"/>
</dbReference>
<evidence type="ECO:0000313" key="12">
    <source>
        <dbReference type="Proteomes" id="UP000695007"/>
    </source>
</evidence>
<keyword evidence="3" id="KW-0633">Potassium transport</keyword>
<evidence type="ECO:0000256" key="2">
    <source>
        <dbReference type="ARBA" id="ARBA00022448"/>
    </source>
</evidence>
<gene>
    <name evidence="13" type="primary">LOC105361738</name>
</gene>
<comment type="subcellular location">
    <subcellularLocation>
        <location evidence="1">Membrane</location>
        <topology evidence="1">Multi-pass membrane protein</topology>
    </subcellularLocation>
</comment>
<dbReference type="RefSeq" id="XP_011497292.1">
    <property type="nucleotide sequence ID" value="XM_011498990.1"/>
</dbReference>
<evidence type="ECO:0000256" key="4">
    <source>
        <dbReference type="ARBA" id="ARBA00022692"/>
    </source>
</evidence>
<evidence type="ECO:0000256" key="8">
    <source>
        <dbReference type="ARBA" id="ARBA00023065"/>
    </source>
</evidence>
<keyword evidence="6" id="KW-0630">Potassium</keyword>
<evidence type="ECO:0000259" key="11">
    <source>
        <dbReference type="Pfam" id="PF21014"/>
    </source>
</evidence>
<dbReference type="InterPro" id="IPR048735">
    <property type="entry name" value="Slowpoke-like_C"/>
</dbReference>
<accession>A0AAJ6YFU5</accession>
<evidence type="ECO:0000256" key="5">
    <source>
        <dbReference type="ARBA" id="ARBA00022826"/>
    </source>
</evidence>
<protein>
    <submittedName>
        <fullName evidence="13">Calcium-activated potassium channel slowpoke-like isoform X1</fullName>
    </submittedName>
</protein>
<dbReference type="InterPro" id="IPR047871">
    <property type="entry name" value="K_chnl_Slo-like"/>
</dbReference>
<evidence type="ECO:0000313" key="13">
    <source>
        <dbReference type="RefSeq" id="XP_011497292.1"/>
    </source>
</evidence>
<keyword evidence="2" id="KW-0813">Transport</keyword>
<feature type="domain" description="Ca2+-activated K+ channel Slowpoke-like C-terminal" evidence="11">
    <location>
        <begin position="15"/>
        <end position="136"/>
    </location>
</feature>
<dbReference type="GO" id="GO:0060072">
    <property type="term" value="F:large conductance calcium-activated potassium channel activity"/>
    <property type="evidence" value="ECO:0007669"/>
    <property type="project" value="TreeGrafter"/>
</dbReference>
<sequence length="157" mass="17252">MSRPFFLQTYFNQNALTLIRSLITGGATPELELILAEGAGLRGGYSTADSLANRDRCRVGQISLYDGPLAQYGEGGSYGDLFVAALKSYGMLCIGLYRYRFRDTSSSCDASSKRYVITNPPDDFTLLPTDQVFVLMQFDPGLEYKPSRGTRGKDDAS</sequence>
<keyword evidence="4" id="KW-0812">Transmembrane</keyword>
<evidence type="ECO:0000256" key="1">
    <source>
        <dbReference type="ARBA" id="ARBA00004141"/>
    </source>
</evidence>
<proteinExistence type="predicted"/>
<keyword evidence="8" id="KW-0406">Ion transport</keyword>
<dbReference type="PANTHER" id="PTHR10027:SF33">
    <property type="entry name" value="CALCIUM-ACTIVATED POTASSIUM CHANNEL SUBUNIT ALPHA-1-RELATED"/>
    <property type="match status" value="1"/>
</dbReference>
<keyword evidence="9" id="KW-0472">Membrane</keyword>
<name>A0AAJ6YFU5_9HYME</name>
<evidence type="ECO:0000256" key="3">
    <source>
        <dbReference type="ARBA" id="ARBA00022538"/>
    </source>
</evidence>
<keyword evidence="7" id="KW-1133">Transmembrane helix</keyword>
<evidence type="ECO:0000256" key="9">
    <source>
        <dbReference type="ARBA" id="ARBA00023136"/>
    </source>
</evidence>
<dbReference type="AlphaFoldDB" id="A0AAJ6YFU5"/>
<dbReference type="Pfam" id="PF21014">
    <property type="entry name" value="Slowpoke_C"/>
    <property type="match status" value="1"/>
</dbReference>
<organism evidence="12 13">
    <name type="scientific">Ceratosolen solmsi marchali</name>
    <dbReference type="NCBI Taxonomy" id="326594"/>
    <lineage>
        <taxon>Eukaryota</taxon>
        <taxon>Metazoa</taxon>
        <taxon>Ecdysozoa</taxon>
        <taxon>Arthropoda</taxon>
        <taxon>Hexapoda</taxon>
        <taxon>Insecta</taxon>
        <taxon>Pterygota</taxon>
        <taxon>Neoptera</taxon>
        <taxon>Endopterygota</taxon>
        <taxon>Hymenoptera</taxon>
        <taxon>Apocrita</taxon>
        <taxon>Proctotrupomorpha</taxon>
        <taxon>Chalcidoidea</taxon>
        <taxon>Agaonidae</taxon>
        <taxon>Agaoninae</taxon>
        <taxon>Ceratosolen</taxon>
    </lineage>
</organism>
<dbReference type="GO" id="GO:0045211">
    <property type="term" value="C:postsynaptic membrane"/>
    <property type="evidence" value="ECO:0007669"/>
    <property type="project" value="TreeGrafter"/>
</dbReference>
<evidence type="ECO:0000256" key="7">
    <source>
        <dbReference type="ARBA" id="ARBA00022989"/>
    </source>
</evidence>